<reference evidence="2" key="1">
    <citation type="journal article" date="2019" name="Int. J. Syst. Evol. Microbiol.">
        <title>The Global Catalogue of Microorganisms (GCM) 10K type strain sequencing project: providing services to taxonomists for standard genome sequencing and annotation.</title>
        <authorList>
            <consortium name="The Broad Institute Genomics Platform"/>
            <consortium name="The Broad Institute Genome Sequencing Center for Infectious Disease"/>
            <person name="Wu L."/>
            <person name="Ma J."/>
        </authorList>
    </citation>
    <scope>NUCLEOTIDE SEQUENCE [LARGE SCALE GENOMIC DNA]</scope>
    <source>
        <strain evidence="2">CCUG 58127</strain>
    </source>
</reference>
<evidence type="ECO:0000313" key="2">
    <source>
        <dbReference type="Proteomes" id="UP001596298"/>
    </source>
</evidence>
<comment type="caution">
    <text evidence="1">The sequence shown here is derived from an EMBL/GenBank/DDBJ whole genome shotgun (WGS) entry which is preliminary data.</text>
</comment>
<protein>
    <submittedName>
        <fullName evidence="1">DUF6893 family small protein</fullName>
    </submittedName>
</protein>
<gene>
    <name evidence="1" type="ORF">ACFQDH_19900</name>
</gene>
<dbReference type="EMBL" id="JBHSWH010000001">
    <property type="protein sequence ID" value="MFC6707445.1"/>
    <property type="molecule type" value="Genomic_DNA"/>
</dbReference>
<accession>A0ABW2ALE1</accession>
<dbReference type="Pfam" id="PF21833">
    <property type="entry name" value="DUF6893"/>
    <property type="match status" value="1"/>
</dbReference>
<dbReference type="Proteomes" id="UP001596298">
    <property type="component" value="Unassembled WGS sequence"/>
</dbReference>
<sequence>MMMRKIVLAVVGAMVCAGAVAALPDVRRYLRLRSM</sequence>
<dbReference type="RefSeq" id="WP_382404115.1">
    <property type="nucleotide sequence ID" value="NZ_JBHSWH010000001.1"/>
</dbReference>
<dbReference type="InterPro" id="IPR054188">
    <property type="entry name" value="DUF6893"/>
</dbReference>
<organism evidence="1 2">
    <name type="scientific">Flexivirga alba</name>
    <dbReference type="NCBI Taxonomy" id="702742"/>
    <lineage>
        <taxon>Bacteria</taxon>
        <taxon>Bacillati</taxon>
        <taxon>Actinomycetota</taxon>
        <taxon>Actinomycetes</taxon>
        <taxon>Micrococcales</taxon>
        <taxon>Dermacoccaceae</taxon>
        <taxon>Flexivirga</taxon>
    </lineage>
</organism>
<proteinExistence type="predicted"/>
<keyword evidence="2" id="KW-1185">Reference proteome</keyword>
<name>A0ABW2ALE1_9MICO</name>
<evidence type="ECO:0000313" key="1">
    <source>
        <dbReference type="EMBL" id="MFC6707445.1"/>
    </source>
</evidence>